<dbReference type="RefSeq" id="WP_208424027.1">
    <property type="nucleotide sequence ID" value="NZ_JANTZA010000004.1"/>
</dbReference>
<gene>
    <name evidence="2" type="ORF">GGP83_002575</name>
</gene>
<dbReference type="AlphaFoldDB" id="A0A9X2R1G0"/>
<evidence type="ECO:0000313" key="3">
    <source>
        <dbReference type="Proteomes" id="UP001155010"/>
    </source>
</evidence>
<organism evidence="2 3">
    <name type="scientific">Salinibacter ruber</name>
    <dbReference type="NCBI Taxonomy" id="146919"/>
    <lineage>
        <taxon>Bacteria</taxon>
        <taxon>Pseudomonadati</taxon>
        <taxon>Rhodothermota</taxon>
        <taxon>Rhodothermia</taxon>
        <taxon>Rhodothermales</taxon>
        <taxon>Salinibacteraceae</taxon>
        <taxon>Salinibacter</taxon>
    </lineage>
</organism>
<protein>
    <submittedName>
        <fullName evidence="2">Uncharacterized protein</fullName>
    </submittedName>
</protein>
<feature type="signal peptide" evidence="1">
    <location>
        <begin position="1"/>
        <end position="24"/>
    </location>
</feature>
<name>A0A9X2R1G0_9BACT</name>
<dbReference type="Proteomes" id="UP001155010">
    <property type="component" value="Unassembled WGS sequence"/>
</dbReference>
<feature type="chain" id="PRO_5041195076" evidence="1">
    <location>
        <begin position="25"/>
        <end position="126"/>
    </location>
</feature>
<evidence type="ECO:0000313" key="2">
    <source>
        <dbReference type="EMBL" id="MCS3952603.1"/>
    </source>
</evidence>
<reference evidence="2" key="1">
    <citation type="submission" date="2022-08" db="EMBL/GenBank/DDBJ databases">
        <title>Genomic Encyclopedia of Type Strains, Phase V (KMG-V): Genome sequencing to study the core and pangenomes of soil and plant-associated prokaryotes.</title>
        <authorList>
            <person name="Whitman W."/>
        </authorList>
    </citation>
    <scope>NUCLEOTIDE SEQUENCE</scope>
    <source>
        <strain evidence="2">SP2017</strain>
    </source>
</reference>
<comment type="caution">
    <text evidence="2">The sequence shown here is derived from an EMBL/GenBank/DDBJ whole genome shotgun (WGS) entry which is preliminary data.</text>
</comment>
<keyword evidence="1" id="KW-0732">Signal</keyword>
<proteinExistence type="predicted"/>
<sequence length="126" mass="14608">MSRFSRSLFLAVLSLLVAAPAVEAQTLKHDFQRDGEEYTVYLRIEDQWIETWRVGEQGNCMMYPSSVQYENDKIRFRQGTEWRVNRIDEETMDITFPEGRTITYQETQRDPAVLCNATDGGSGDET</sequence>
<dbReference type="EMBL" id="JANUBB010000010">
    <property type="protein sequence ID" value="MCS3952603.1"/>
    <property type="molecule type" value="Genomic_DNA"/>
</dbReference>
<evidence type="ECO:0000256" key="1">
    <source>
        <dbReference type="SAM" id="SignalP"/>
    </source>
</evidence>
<accession>A0A9X2R1G0</accession>